<proteinExistence type="predicted"/>
<dbReference type="Pfam" id="PF01636">
    <property type="entry name" value="APH"/>
    <property type="match status" value="1"/>
</dbReference>
<keyword evidence="4" id="KW-1185">Reference proteome</keyword>
<dbReference type="PANTHER" id="PTHR36091:SF2">
    <property type="entry name" value="AMINOGLYCOSIDE PHOSPHOTRANSFERASE DOMAIN-CONTAINING PROTEIN"/>
    <property type="match status" value="1"/>
</dbReference>
<evidence type="ECO:0000259" key="2">
    <source>
        <dbReference type="Pfam" id="PF01636"/>
    </source>
</evidence>
<dbReference type="GO" id="GO:0005739">
    <property type="term" value="C:mitochondrion"/>
    <property type="evidence" value="ECO:0007669"/>
    <property type="project" value="TreeGrafter"/>
</dbReference>
<evidence type="ECO:0000256" key="1">
    <source>
        <dbReference type="SAM" id="Coils"/>
    </source>
</evidence>
<dbReference type="InterPro" id="IPR011009">
    <property type="entry name" value="Kinase-like_dom_sf"/>
</dbReference>
<feature type="coiled-coil region" evidence="1">
    <location>
        <begin position="498"/>
        <end position="525"/>
    </location>
</feature>
<name>A0A7D8YTR5_9HELO</name>
<dbReference type="OrthoDB" id="2906425at2759"/>
<dbReference type="AlphaFoldDB" id="A0A7D8YTR5"/>
<dbReference type="InterPro" id="IPR002575">
    <property type="entry name" value="Aminoglycoside_PTrfase"/>
</dbReference>
<accession>A0A7D8YTR5</accession>
<dbReference type="SUPFAM" id="SSF56112">
    <property type="entry name" value="Protein kinase-like (PK-like)"/>
    <property type="match status" value="1"/>
</dbReference>
<evidence type="ECO:0000313" key="4">
    <source>
        <dbReference type="Proteomes" id="UP000481288"/>
    </source>
</evidence>
<dbReference type="EMBL" id="QGMG01000385">
    <property type="protein sequence ID" value="TVY54027.1"/>
    <property type="molecule type" value="Genomic_DNA"/>
</dbReference>
<comment type="caution">
    <text evidence="3">The sequence shown here is derived from an EMBL/GenBank/DDBJ whole genome shotgun (WGS) entry which is preliminary data.</text>
</comment>
<dbReference type="Gene3D" id="3.90.1200.10">
    <property type="match status" value="1"/>
</dbReference>
<feature type="domain" description="Aminoglycoside phosphotransferase" evidence="2">
    <location>
        <begin position="288"/>
        <end position="339"/>
    </location>
</feature>
<keyword evidence="1" id="KW-0175">Coiled coil</keyword>
<organism evidence="3 4">
    <name type="scientific">Lachnellula cervina</name>
    <dbReference type="NCBI Taxonomy" id="1316786"/>
    <lineage>
        <taxon>Eukaryota</taxon>
        <taxon>Fungi</taxon>
        <taxon>Dikarya</taxon>
        <taxon>Ascomycota</taxon>
        <taxon>Pezizomycotina</taxon>
        <taxon>Leotiomycetes</taxon>
        <taxon>Helotiales</taxon>
        <taxon>Lachnaceae</taxon>
        <taxon>Lachnellula</taxon>
    </lineage>
</organism>
<reference evidence="3 4" key="1">
    <citation type="submission" date="2018-05" db="EMBL/GenBank/DDBJ databases">
        <title>Whole genome sequencing for identification of molecular markers to develop diagnostic detection tools for the regulated plant pathogen Lachnellula willkommii.</title>
        <authorList>
            <person name="Giroux E."/>
            <person name="Bilodeau G."/>
        </authorList>
    </citation>
    <scope>NUCLEOTIDE SEQUENCE [LARGE SCALE GENOMIC DNA]</scope>
    <source>
        <strain evidence="3 4">CBS 625.97</strain>
    </source>
</reference>
<dbReference type="PANTHER" id="PTHR36091">
    <property type="entry name" value="ALTERED INHERITANCE OF MITOCHONDRIA PROTEIN 9, MITOCHONDRIAL"/>
    <property type="match status" value="1"/>
</dbReference>
<gene>
    <name evidence="3" type="primary">AIM9_5</name>
    <name evidence="3" type="ORF">LCER1_G006803</name>
</gene>
<sequence>MLFGLLIQSDLKYSEDIFNFTRGRFVCDEAYEMSQRHVRFNVNELARLAAQAVGAKSCISISKYPDGMYNKAMLLTMNNDTQVVAKVPNPNAGKVHFTTASEVATMDFELLFLRSFFAWSSKAQENSVGAEYIIMEKVPGIELESVWPSMKIEDRLAVVKAIASFQKAWTSVSFKKFGALYYAQDLDERIGNEPLYVDANGVEVKDARFTIGPSTGRVSIDNRRATINFDRGPWDTLEEYHTAIGLREIACVGQLSRLPKSPLTLCGPGTYQPSREKKLHALNCYLKLIKFLLPTDRSIASSHLWHGDLHVANIVVNPSKHTEIVGIIDWQSTELSPLYFHARQPTIINYHGPRFHGLERPQPPKDTEQLDPNAKKHAEALYLKQSLCSLYNTLTHHQNPRLYAALGFQQTTSHLLLSLARYLLVDGEAAYLLQIAELEATWSSLPSAQNSAYPFSFSAEELRELEADVEGGLRGMDAMRSIRECIGELFPEKGIVKADQYEEALDALEQMRDQVIEEFATSEQEKENNGISVLIIYSFIEILWKISLNEALIESTVNAPAHI</sequence>
<dbReference type="InterPro" id="IPR051035">
    <property type="entry name" value="Mito_inheritance_9"/>
</dbReference>
<protein>
    <submittedName>
        <fullName evidence="3">Altered inheritance of mitochondria protein 9, mitochondrial</fullName>
    </submittedName>
</protein>
<dbReference type="Proteomes" id="UP000481288">
    <property type="component" value="Unassembled WGS sequence"/>
</dbReference>
<evidence type="ECO:0000313" key="3">
    <source>
        <dbReference type="EMBL" id="TVY54027.1"/>
    </source>
</evidence>